<dbReference type="InterPro" id="IPR051691">
    <property type="entry name" value="Metab_Enz_Cyan_OpOx_G3PDH"/>
</dbReference>
<dbReference type="PRINTS" id="PR00469">
    <property type="entry name" value="PNDRDTASEII"/>
</dbReference>
<feature type="domain" description="BFD-like [2Fe-2S]-binding" evidence="2">
    <location>
        <begin position="377"/>
        <end position="429"/>
    </location>
</feature>
<dbReference type="InterPro" id="IPR023753">
    <property type="entry name" value="FAD/NAD-binding_dom"/>
</dbReference>
<name>A0A437NB66_9SPHN</name>
<accession>A0A437NB66</accession>
<dbReference type="PANTHER" id="PTHR42949:SF3">
    <property type="entry name" value="ANAEROBIC GLYCEROL-3-PHOSPHATE DEHYDROGENASE SUBUNIT B"/>
    <property type="match status" value="1"/>
</dbReference>
<dbReference type="InterPro" id="IPR007419">
    <property type="entry name" value="BFD-like_2Fe2S-bd_dom"/>
</dbReference>
<dbReference type="Gene3D" id="3.50.50.60">
    <property type="entry name" value="FAD/NAD(P)-binding domain"/>
    <property type="match status" value="2"/>
</dbReference>
<gene>
    <name evidence="4" type="ORF">EOE18_04345</name>
</gene>
<sequence length="460" mass="48424">MGKPAVIIIGAGPAGVRAAQTVARAGLRPIVIDEAARAGGQIYRRPPENFTRNHAELYGSEAARAQAIHQDFAALEGQIDYRPETLVWNVADGHVWTAKDGETQAIAYDALIICSGASDRVAPVKGWQAAGCYSLGGAQIALKAQGCAIGHQVIFLGSGPLLYLAAAQYVKAGADVAAVLDTSPFWLRVKAAPKLAECPDLLWQGVKLLADLKRAGVPVLTGVEPVEIHGDPQSGVSGVTVRHKGASKHFAGDAVAMGWHVKPEAQLADLARVPFAFDALTRQWLPQSDAQGRAGNKVYLGGDGAKVAGARSAEVTGELAAMAALADLGLSVNAAVDADRRRWLLSEKARYVRFAQGLAQAFPWPHHMVAAIPDEAIVCRCEAVTAATLRASVQSAHAQEANRAKAFSRVGMGRCQGRYCGHASAEIIAAARAVPLEETGRLRGQAPVKPIPVALKRIDL</sequence>
<dbReference type="Pfam" id="PF04324">
    <property type="entry name" value="Fer2_BFD"/>
    <property type="match status" value="1"/>
</dbReference>
<feature type="domain" description="FAD/NAD(P)-binding" evidence="3">
    <location>
        <begin position="5"/>
        <end position="305"/>
    </location>
</feature>
<dbReference type="Pfam" id="PF07992">
    <property type="entry name" value="Pyr_redox_2"/>
    <property type="match status" value="1"/>
</dbReference>
<evidence type="ECO:0000259" key="3">
    <source>
        <dbReference type="Pfam" id="PF07992"/>
    </source>
</evidence>
<dbReference type="EMBL" id="SACO01000002">
    <property type="protein sequence ID" value="RVU07173.1"/>
    <property type="molecule type" value="Genomic_DNA"/>
</dbReference>
<protein>
    <submittedName>
        <fullName evidence="4">NAD(P)/FAD-dependent oxidoreductase</fullName>
    </submittedName>
</protein>
<dbReference type="SUPFAM" id="SSF51905">
    <property type="entry name" value="FAD/NAD(P)-binding domain"/>
    <property type="match status" value="1"/>
</dbReference>
<dbReference type="PIRSF" id="PIRSF037495">
    <property type="entry name" value="Opine_OX_OoxA/HcnB"/>
    <property type="match status" value="1"/>
</dbReference>
<dbReference type="InterPro" id="IPR036188">
    <property type="entry name" value="FAD/NAD-bd_sf"/>
</dbReference>
<dbReference type="RefSeq" id="WP_127706549.1">
    <property type="nucleotide sequence ID" value="NZ_SACO01000002.1"/>
</dbReference>
<dbReference type="InterPro" id="IPR041854">
    <property type="entry name" value="BFD-like_2Fe2S-bd_dom_sf"/>
</dbReference>
<dbReference type="PRINTS" id="PR00368">
    <property type="entry name" value="FADPNR"/>
</dbReference>
<evidence type="ECO:0000256" key="1">
    <source>
        <dbReference type="ARBA" id="ARBA00023002"/>
    </source>
</evidence>
<reference evidence="4 5" key="1">
    <citation type="submission" date="2019-01" db="EMBL/GenBank/DDBJ databases">
        <authorList>
            <person name="Chen W.-M."/>
        </authorList>
    </citation>
    <scope>NUCLEOTIDE SEQUENCE [LARGE SCALE GENOMIC DNA]</scope>
    <source>
        <strain evidence="4 5">FSY-9</strain>
    </source>
</reference>
<keyword evidence="1" id="KW-0560">Oxidoreductase</keyword>
<comment type="caution">
    <text evidence="4">The sequence shown here is derived from an EMBL/GenBank/DDBJ whole genome shotgun (WGS) entry which is preliminary data.</text>
</comment>
<dbReference type="OrthoDB" id="5287468at2"/>
<dbReference type="GO" id="GO:0016491">
    <property type="term" value="F:oxidoreductase activity"/>
    <property type="evidence" value="ECO:0007669"/>
    <property type="project" value="UniProtKB-KW"/>
</dbReference>
<dbReference type="Gene3D" id="1.10.10.1100">
    <property type="entry name" value="BFD-like [2Fe-2S]-binding domain"/>
    <property type="match status" value="1"/>
</dbReference>
<keyword evidence="5" id="KW-1185">Reference proteome</keyword>
<dbReference type="Proteomes" id="UP000282837">
    <property type="component" value="Unassembled WGS sequence"/>
</dbReference>
<organism evidence="4 5">
    <name type="scientific">Novosphingobium umbonatum</name>
    <dbReference type="NCBI Taxonomy" id="1908524"/>
    <lineage>
        <taxon>Bacteria</taxon>
        <taxon>Pseudomonadati</taxon>
        <taxon>Pseudomonadota</taxon>
        <taxon>Alphaproteobacteria</taxon>
        <taxon>Sphingomonadales</taxon>
        <taxon>Sphingomonadaceae</taxon>
        <taxon>Novosphingobium</taxon>
    </lineage>
</organism>
<dbReference type="PANTHER" id="PTHR42949">
    <property type="entry name" value="ANAEROBIC GLYCEROL-3-PHOSPHATE DEHYDROGENASE SUBUNIT B"/>
    <property type="match status" value="1"/>
</dbReference>
<proteinExistence type="predicted"/>
<evidence type="ECO:0000259" key="2">
    <source>
        <dbReference type="Pfam" id="PF04324"/>
    </source>
</evidence>
<evidence type="ECO:0000313" key="5">
    <source>
        <dbReference type="Proteomes" id="UP000282837"/>
    </source>
</evidence>
<dbReference type="InterPro" id="IPR017224">
    <property type="entry name" value="Opine_Oxase_asu/HCN_bsu"/>
</dbReference>
<evidence type="ECO:0000313" key="4">
    <source>
        <dbReference type="EMBL" id="RVU07173.1"/>
    </source>
</evidence>
<dbReference type="CDD" id="cd19946">
    <property type="entry name" value="GlpA-like_Fer2_BFD-like"/>
    <property type="match status" value="1"/>
</dbReference>
<dbReference type="AlphaFoldDB" id="A0A437NB66"/>